<dbReference type="RefSeq" id="WP_092160734.1">
    <property type="nucleotide sequence ID" value="NZ_FNGA01000003.1"/>
</dbReference>
<dbReference type="InterPro" id="IPR003661">
    <property type="entry name" value="HisK_dim/P_dom"/>
</dbReference>
<dbReference type="Proteomes" id="UP000199053">
    <property type="component" value="Unassembled WGS sequence"/>
</dbReference>
<keyword evidence="8" id="KW-1185">Reference proteome</keyword>
<keyword evidence="3 4" id="KW-0597">Phosphoprotein</keyword>
<dbReference type="PROSITE" id="PS50110">
    <property type="entry name" value="RESPONSE_REGULATORY"/>
    <property type="match status" value="1"/>
</dbReference>
<dbReference type="InterPro" id="IPR011006">
    <property type="entry name" value="CheY-like_superfamily"/>
</dbReference>
<name>A0A1G9H5J7_9BACT</name>
<dbReference type="STRING" id="246191.SAMN05660337_2016"/>
<dbReference type="InterPro" id="IPR003594">
    <property type="entry name" value="HATPase_dom"/>
</dbReference>
<feature type="domain" description="Histidine kinase" evidence="5">
    <location>
        <begin position="178"/>
        <end position="384"/>
    </location>
</feature>
<dbReference type="EMBL" id="FNGA01000003">
    <property type="protein sequence ID" value="SDL08201.1"/>
    <property type="molecule type" value="Genomic_DNA"/>
</dbReference>
<dbReference type="Gene3D" id="3.30.565.10">
    <property type="entry name" value="Histidine kinase-like ATPase, C-terminal domain"/>
    <property type="match status" value="1"/>
</dbReference>
<dbReference type="AlphaFoldDB" id="A0A1G9H5J7"/>
<dbReference type="InterPro" id="IPR004358">
    <property type="entry name" value="Sig_transdc_His_kin-like_C"/>
</dbReference>
<evidence type="ECO:0000256" key="3">
    <source>
        <dbReference type="ARBA" id="ARBA00022553"/>
    </source>
</evidence>
<dbReference type="SUPFAM" id="SSF52172">
    <property type="entry name" value="CheY-like"/>
    <property type="match status" value="1"/>
</dbReference>
<evidence type="ECO:0000259" key="6">
    <source>
        <dbReference type="PROSITE" id="PS50110"/>
    </source>
</evidence>
<dbReference type="Gene3D" id="1.10.287.130">
    <property type="match status" value="1"/>
</dbReference>
<keyword evidence="7" id="KW-0418">Kinase</keyword>
<comment type="catalytic activity">
    <reaction evidence="1">
        <text>ATP + protein L-histidine = ADP + protein N-phospho-L-histidine.</text>
        <dbReference type="EC" id="2.7.13.3"/>
    </reaction>
</comment>
<dbReference type="GO" id="GO:0000155">
    <property type="term" value="F:phosphorelay sensor kinase activity"/>
    <property type="evidence" value="ECO:0007669"/>
    <property type="project" value="InterPro"/>
</dbReference>
<evidence type="ECO:0000313" key="7">
    <source>
        <dbReference type="EMBL" id="SDL08201.1"/>
    </source>
</evidence>
<dbReference type="CDD" id="cd00082">
    <property type="entry name" value="HisKA"/>
    <property type="match status" value="1"/>
</dbReference>
<sequence>MQDTELFADDELLFTGEEVEERPVKKAKPWRVLVVDDEPDIHTMTQMVLGDYSFEGRKLEFISAFTGEESLNILKKDHEIAVVLLDVVMETSTAGLDVARRIRTFVNNQFVRIILRTGQPGVAPEHKVITELDINDYWQKAELTSQRLTTSITTALRSYRDLRKIEQNRVSLAQLAMSVAHQIRNRTMTITGFANLATRKLDQESDIAKYLETISEESGRLEEVVGSVSDYASIDNCDHQNSEIFPLLEEVIIEIKKFAANLDKNVEFDISLKHAVIDGRPDLFKKAIEELMKNAVIFSDESSPRVELSVQVDSELCQIKVIDNGSGIDDADLPYIYDPFFTKRPEAVGMGLSIVRRVIEGYNWTLDYSKEGRNGAVFTLIIPI</sequence>
<dbReference type="OrthoDB" id="5448087at2"/>
<feature type="domain" description="Response regulatory" evidence="6">
    <location>
        <begin position="31"/>
        <end position="155"/>
    </location>
</feature>
<protein>
    <recommendedName>
        <fullName evidence="2">histidine kinase</fullName>
        <ecNumber evidence="2">2.7.13.3</ecNumber>
    </recommendedName>
</protein>
<dbReference type="Pfam" id="PF00512">
    <property type="entry name" value="HisKA"/>
    <property type="match status" value="1"/>
</dbReference>
<dbReference type="Gene3D" id="3.40.50.2300">
    <property type="match status" value="1"/>
</dbReference>
<gene>
    <name evidence="7" type="ORF">SAMN05660337_2016</name>
</gene>
<dbReference type="SMART" id="SM00387">
    <property type="entry name" value="HATPase_c"/>
    <property type="match status" value="1"/>
</dbReference>
<dbReference type="PANTHER" id="PTHR43547:SF2">
    <property type="entry name" value="HYBRID SIGNAL TRANSDUCTION HISTIDINE KINASE C"/>
    <property type="match status" value="1"/>
</dbReference>
<dbReference type="PROSITE" id="PS50109">
    <property type="entry name" value="HIS_KIN"/>
    <property type="match status" value="1"/>
</dbReference>
<evidence type="ECO:0000313" key="8">
    <source>
        <dbReference type="Proteomes" id="UP000199053"/>
    </source>
</evidence>
<dbReference type="InterPro" id="IPR001789">
    <property type="entry name" value="Sig_transdc_resp-reg_receiver"/>
</dbReference>
<dbReference type="Pfam" id="PF02518">
    <property type="entry name" value="HATPase_c"/>
    <property type="match status" value="1"/>
</dbReference>
<organism evidence="7 8">
    <name type="scientific">Maridesulfovibrio ferrireducens</name>
    <dbReference type="NCBI Taxonomy" id="246191"/>
    <lineage>
        <taxon>Bacteria</taxon>
        <taxon>Pseudomonadati</taxon>
        <taxon>Thermodesulfobacteriota</taxon>
        <taxon>Desulfovibrionia</taxon>
        <taxon>Desulfovibrionales</taxon>
        <taxon>Desulfovibrionaceae</taxon>
        <taxon>Maridesulfovibrio</taxon>
    </lineage>
</organism>
<dbReference type="Pfam" id="PF00072">
    <property type="entry name" value="Response_reg"/>
    <property type="match status" value="1"/>
</dbReference>
<dbReference type="SMART" id="SM00448">
    <property type="entry name" value="REC"/>
    <property type="match status" value="1"/>
</dbReference>
<evidence type="ECO:0000256" key="4">
    <source>
        <dbReference type="PROSITE-ProRule" id="PRU00169"/>
    </source>
</evidence>
<dbReference type="PRINTS" id="PR00344">
    <property type="entry name" value="BCTRLSENSOR"/>
</dbReference>
<proteinExistence type="predicted"/>
<dbReference type="EC" id="2.7.13.3" evidence="2"/>
<feature type="modified residue" description="4-aspartylphosphate" evidence="4">
    <location>
        <position position="86"/>
    </location>
</feature>
<keyword evidence="7" id="KW-0808">Transferase</keyword>
<evidence type="ECO:0000259" key="5">
    <source>
        <dbReference type="PROSITE" id="PS50109"/>
    </source>
</evidence>
<reference evidence="8" key="1">
    <citation type="submission" date="2016-10" db="EMBL/GenBank/DDBJ databases">
        <authorList>
            <person name="Varghese N."/>
            <person name="Submissions S."/>
        </authorList>
    </citation>
    <scope>NUCLEOTIDE SEQUENCE [LARGE SCALE GENOMIC DNA]</scope>
    <source>
        <strain evidence="8">DSM 16995</strain>
    </source>
</reference>
<accession>A0A1G9H5J7</accession>
<evidence type="ECO:0000256" key="1">
    <source>
        <dbReference type="ARBA" id="ARBA00000085"/>
    </source>
</evidence>
<evidence type="ECO:0000256" key="2">
    <source>
        <dbReference type="ARBA" id="ARBA00012438"/>
    </source>
</evidence>
<dbReference type="InterPro" id="IPR005467">
    <property type="entry name" value="His_kinase_dom"/>
</dbReference>
<dbReference type="InterPro" id="IPR036890">
    <property type="entry name" value="HATPase_C_sf"/>
</dbReference>
<dbReference type="PANTHER" id="PTHR43547">
    <property type="entry name" value="TWO-COMPONENT HISTIDINE KINASE"/>
    <property type="match status" value="1"/>
</dbReference>
<dbReference type="SUPFAM" id="SSF55874">
    <property type="entry name" value="ATPase domain of HSP90 chaperone/DNA topoisomerase II/histidine kinase"/>
    <property type="match status" value="1"/>
</dbReference>